<evidence type="ECO:0000313" key="2">
    <source>
        <dbReference type="EMBL" id="MBT1705969.1"/>
    </source>
</evidence>
<name>A0ABS5VX35_9BACT</name>
<protein>
    <recommendedName>
        <fullName evidence="4">Lipoprotein</fullName>
    </recommendedName>
</protein>
<dbReference type="RefSeq" id="WP_254156486.1">
    <property type="nucleotide sequence ID" value="NZ_JAHESD010000076.1"/>
</dbReference>
<feature type="chain" id="PRO_5046506074" description="Lipoprotein" evidence="1">
    <location>
        <begin position="22"/>
        <end position="254"/>
    </location>
</feature>
<evidence type="ECO:0008006" key="4">
    <source>
        <dbReference type="Google" id="ProtNLM"/>
    </source>
</evidence>
<reference evidence="2 3" key="1">
    <citation type="submission" date="2021-05" db="EMBL/GenBank/DDBJ databases">
        <title>A Polyphasic approach of four new species of the genus Ohtaekwangia: Ohtaekwangia histidinii sp. nov., Ohtaekwangia cretensis sp. nov., Ohtaekwangia indiensis sp. nov., Ohtaekwangia reichenbachii sp. nov. from diverse environment.</title>
        <authorList>
            <person name="Octaviana S."/>
        </authorList>
    </citation>
    <scope>NUCLEOTIDE SEQUENCE [LARGE SCALE GENOMIC DNA]</scope>
    <source>
        <strain evidence="2 3">PWU20</strain>
    </source>
</reference>
<organism evidence="2 3">
    <name type="scientific">Chryseosolibacter indicus</name>
    <dbReference type="NCBI Taxonomy" id="2782351"/>
    <lineage>
        <taxon>Bacteria</taxon>
        <taxon>Pseudomonadati</taxon>
        <taxon>Bacteroidota</taxon>
        <taxon>Cytophagia</taxon>
        <taxon>Cytophagales</taxon>
        <taxon>Chryseotaleaceae</taxon>
        <taxon>Chryseosolibacter</taxon>
    </lineage>
</organism>
<dbReference type="PROSITE" id="PS51257">
    <property type="entry name" value="PROKAR_LIPOPROTEIN"/>
    <property type="match status" value="1"/>
</dbReference>
<dbReference type="EMBL" id="JAHESD010000076">
    <property type="protein sequence ID" value="MBT1705969.1"/>
    <property type="molecule type" value="Genomic_DNA"/>
</dbReference>
<dbReference type="Proteomes" id="UP000772618">
    <property type="component" value="Unassembled WGS sequence"/>
</dbReference>
<accession>A0ABS5VX35</accession>
<proteinExistence type="predicted"/>
<feature type="signal peptide" evidence="1">
    <location>
        <begin position="1"/>
        <end position="21"/>
    </location>
</feature>
<keyword evidence="1" id="KW-0732">Signal</keyword>
<evidence type="ECO:0000256" key="1">
    <source>
        <dbReference type="SAM" id="SignalP"/>
    </source>
</evidence>
<evidence type="ECO:0000313" key="3">
    <source>
        <dbReference type="Proteomes" id="UP000772618"/>
    </source>
</evidence>
<comment type="caution">
    <text evidence="2">The sequence shown here is derived from an EMBL/GenBank/DDBJ whole genome shotgun (WGS) entry which is preliminary data.</text>
</comment>
<gene>
    <name evidence="2" type="ORF">KK060_21945</name>
</gene>
<sequence length="254" mass="28360">MKITRFLLLSAVLFFAFSCSDDDEPKSQEQELEEATLSLNSSSNVITAPSAMLSSDDTYAQMAAAWVQSANAMSQYLEMMVIPQGATKSSTRITASNGRSAESGEVLTYTWSHPQGGSYAYQVSNTSTKYVFEMFIKATGSASWVKYFHAEELKDRSEGYMKVFDAYGMTDKPGNALLQYSWKRNGDNFKMLIDDYTGAFVIELNLNVKTKAGNVIYIIEGSKTYEMIWDAKGNGGWKWFDTDGSILEQGQWEV</sequence>
<keyword evidence="3" id="KW-1185">Reference proteome</keyword>